<evidence type="ECO:0000313" key="2">
    <source>
        <dbReference type="Proteomes" id="UP000001542"/>
    </source>
</evidence>
<dbReference type="Proteomes" id="UP000001542">
    <property type="component" value="Unassembled WGS sequence"/>
</dbReference>
<accession>A2F8B5</accession>
<dbReference type="EMBL" id="DS113659">
    <property type="protein sequence ID" value="EAX98875.1"/>
    <property type="molecule type" value="Genomic_DNA"/>
</dbReference>
<dbReference type="RefSeq" id="XP_001311805.1">
    <property type="nucleotide sequence ID" value="XM_001311804.1"/>
</dbReference>
<dbReference type="VEuPathDB" id="TrichDB:TVAG_146120"/>
<evidence type="ECO:0000313" key="1">
    <source>
        <dbReference type="EMBL" id="EAX98875.1"/>
    </source>
</evidence>
<reference evidence="1" key="2">
    <citation type="journal article" date="2007" name="Science">
        <title>Draft genome sequence of the sexually transmitted pathogen Trichomonas vaginalis.</title>
        <authorList>
            <person name="Carlton J.M."/>
            <person name="Hirt R.P."/>
            <person name="Silva J.C."/>
            <person name="Delcher A.L."/>
            <person name="Schatz M."/>
            <person name="Zhao Q."/>
            <person name="Wortman J.R."/>
            <person name="Bidwell S.L."/>
            <person name="Alsmark U.C.M."/>
            <person name="Besteiro S."/>
            <person name="Sicheritz-Ponten T."/>
            <person name="Noel C.J."/>
            <person name="Dacks J.B."/>
            <person name="Foster P.G."/>
            <person name="Simillion C."/>
            <person name="Van de Peer Y."/>
            <person name="Miranda-Saavedra D."/>
            <person name="Barton G.J."/>
            <person name="Westrop G.D."/>
            <person name="Mueller S."/>
            <person name="Dessi D."/>
            <person name="Fiori P.L."/>
            <person name="Ren Q."/>
            <person name="Paulsen I."/>
            <person name="Zhang H."/>
            <person name="Bastida-Corcuera F.D."/>
            <person name="Simoes-Barbosa A."/>
            <person name="Brown M.T."/>
            <person name="Hayes R.D."/>
            <person name="Mukherjee M."/>
            <person name="Okumura C.Y."/>
            <person name="Schneider R."/>
            <person name="Smith A.J."/>
            <person name="Vanacova S."/>
            <person name="Villalvazo M."/>
            <person name="Haas B.J."/>
            <person name="Pertea M."/>
            <person name="Feldblyum T.V."/>
            <person name="Utterback T.R."/>
            <person name="Shu C.L."/>
            <person name="Osoegawa K."/>
            <person name="de Jong P.J."/>
            <person name="Hrdy I."/>
            <person name="Horvathova L."/>
            <person name="Zubacova Z."/>
            <person name="Dolezal P."/>
            <person name="Malik S.B."/>
            <person name="Logsdon J.M. Jr."/>
            <person name="Henze K."/>
            <person name="Gupta A."/>
            <person name="Wang C.C."/>
            <person name="Dunne R.L."/>
            <person name="Upcroft J.A."/>
            <person name="Upcroft P."/>
            <person name="White O."/>
            <person name="Salzberg S.L."/>
            <person name="Tang P."/>
            <person name="Chiu C.-H."/>
            <person name="Lee Y.-S."/>
            <person name="Embley T.M."/>
            <person name="Coombs G.H."/>
            <person name="Mottram J.C."/>
            <person name="Tachezy J."/>
            <person name="Fraser-Liggett C.M."/>
            <person name="Johnson P.J."/>
        </authorList>
    </citation>
    <scope>NUCLEOTIDE SEQUENCE [LARGE SCALE GENOMIC DNA]</scope>
    <source>
        <strain evidence="1">G3</strain>
    </source>
</reference>
<organism evidence="1 2">
    <name type="scientific">Trichomonas vaginalis (strain ATCC PRA-98 / G3)</name>
    <dbReference type="NCBI Taxonomy" id="412133"/>
    <lineage>
        <taxon>Eukaryota</taxon>
        <taxon>Metamonada</taxon>
        <taxon>Parabasalia</taxon>
        <taxon>Trichomonadida</taxon>
        <taxon>Trichomonadidae</taxon>
        <taxon>Trichomonas</taxon>
    </lineage>
</organism>
<sequence length="113" mass="12666">METTFATTGADIKEFLRENQIDTRDLLLASQTGIIDDSMFINRIGLRNNCALVVVPKTNKKKGIPPMRSLCAMPSLRPSQFPNSVTIEPETKIRASSSIRSVFPKFNRHSLPF</sequence>
<name>A2F8B5_TRIV3</name>
<dbReference type="AlphaFoldDB" id="A2F8B5"/>
<proteinExistence type="predicted"/>
<dbReference type="InParanoid" id="A2F8B5"/>
<gene>
    <name evidence="1" type="ORF">TVAG_146120</name>
</gene>
<dbReference type="VEuPathDB" id="TrichDB:TVAGG3_0038470"/>
<protein>
    <submittedName>
        <fullName evidence="1">Uncharacterized protein</fullName>
    </submittedName>
</protein>
<keyword evidence="2" id="KW-1185">Reference proteome</keyword>
<dbReference type="KEGG" id="tva:4756677"/>
<reference evidence="1" key="1">
    <citation type="submission" date="2006-10" db="EMBL/GenBank/DDBJ databases">
        <authorList>
            <person name="Amadeo P."/>
            <person name="Zhao Q."/>
            <person name="Wortman J."/>
            <person name="Fraser-Liggett C."/>
            <person name="Carlton J."/>
        </authorList>
    </citation>
    <scope>NUCLEOTIDE SEQUENCE</scope>
    <source>
        <strain evidence="1">G3</strain>
    </source>
</reference>